<name>A0ABS6Y2Z7_9FLAO</name>
<sequence>MKNILAILLFTISICNAQKAEKTIVTIPNAPGIVYEVGNGEIFESAIKIKNAKNKEEGIDAENKYLENKYGLINVGWKPFGSEFYEVKRKTYNLIHIEILKKDANIENEMTSVYFDITECLKGK</sequence>
<evidence type="ECO:0000313" key="1">
    <source>
        <dbReference type="EMBL" id="MBW4362448.1"/>
    </source>
</evidence>
<evidence type="ECO:0008006" key="3">
    <source>
        <dbReference type="Google" id="ProtNLM"/>
    </source>
</evidence>
<organism evidence="1 2">
    <name type="scientific">Flavobacterium taihuense</name>
    <dbReference type="NCBI Taxonomy" id="2857508"/>
    <lineage>
        <taxon>Bacteria</taxon>
        <taxon>Pseudomonadati</taxon>
        <taxon>Bacteroidota</taxon>
        <taxon>Flavobacteriia</taxon>
        <taxon>Flavobacteriales</taxon>
        <taxon>Flavobacteriaceae</taxon>
        <taxon>Flavobacterium</taxon>
    </lineage>
</organism>
<dbReference type="Proteomes" id="UP000812031">
    <property type="component" value="Unassembled WGS sequence"/>
</dbReference>
<comment type="caution">
    <text evidence="1">The sequence shown here is derived from an EMBL/GenBank/DDBJ whole genome shotgun (WGS) entry which is preliminary data.</text>
</comment>
<reference evidence="1 2" key="1">
    <citation type="submission" date="2021-07" db="EMBL/GenBank/DDBJ databases">
        <title>Flavobacterium sp. nov. isolated from sediment on the Taihu Lake.</title>
        <authorList>
            <person name="Qu J.-H."/>
        </authorList>
    </citation>
    <scope>NUCLEOTIDE SEQUENCE [LARGE SCALE GENOMIC DNA]</scope>
    <source>
        <strain evidence="1 2">NAS39</strain>
    </source>
</reference>
<accession>A0ABS6Y2Z7</accession>
<protein>
    <recommendedName>
        <fullName evidence="3">DUF4377 domain containing protein</fullName>
    </recommendedName>
</protein>
<gene>
    <name evidence="1" type="ORF">KZH69_18325</name>
</gene>
<proteinExistence type="predicted"/>
<dbReference type="RefSeq" id="WP_219318931.1">
    <property type="nucleotide sequence ID" value="NZ_JAHWYN010000024.1"/>
</dbReference>
<dbReference type="EMBL" id="JAHWYN010000024">
    <property type="protein sequence ID" value="MBW4362448.1"/>
    <property type="molecule type" value="Genomic_DNA"/>
</dbReference>
<keyword evidence="2" id="KW-1185">Reference proteome</keyword>
<evidence type="ECO:0000313" key="2">
    <source>
        <dbReference type="Proteomes" id="UP000812031"/>
    </source>
</evidence>